<comment type="caution">
    <text evidence="5">The sequence shown here is derived from an EMBL/GenBank/DDBJ whole genome shotgun (WGS) entry which is preliminary data.</text>
</comment>
<dbReference type="Pfam" id="PF01934">
    <property type="entry name" value="HepT-like"/>
    <property type="match status" value="1"/>
</dbReference>
<comment type="similarity">
    <text evidence="4">Belongs to the HepT RNase toxin family.</text>
</comment>
<dbReference type="InterPro" id="IPR037038">
    <property type="entry name" value="HepT-like_sf"/>
</dbReference>
<gene>
    <name evidence="5" type="ORF">HKBW3S33_00878</name>
</gene>
<name>A0A6V8P4E5_9ACTN</name>
<evidence type="ECO:0008006" key="7">
    <source>
        <dbReference type="Google" id="ProtNLM"/>
    </source>
</evidence>
<evidence type="ECO:0000256" key="4">
    <source>
        <dbReference type="ARBA" id="ARBA00024207"/>
    </source>
</evidence>
<evidence type="ECO:0000256" key="1">
    <source>
        <dbReference type="ARBA" id="ARBA00022649"/>
    </source>
</evidence>
<dbReference type="GO" id="GO:0004540">
    <property type="term" value="F:RNA nuclease activity"/>
    <property type="evidence" value="ECO:0007669"/>
    <property type="project" value="InterPro"/>
</dbReference>
<protein>
    <recommendedName>
        <fullName evidence="7">DUF86 domain-containing protein</fullName>
    </recommendedName>
</protein>
<dbReference type="EMBL" id="BLRY01000037">
    <property type="protein sequence ID" value="GFP27465.1"/>
    <property type="molecule type" value="Genomic_DNA"/>
</dbReference>
<dbReference type="InterPro" id="IPR008201">
    <property type="entry name" value="HepT-like"/>
</dbReference>
<organism evidence="5 6">
    <name type="scientific">Candidatus Hakubella thermalkaliphila</name>
    <dbReference type="NCBI Taxonomy" id="2754717"/>
    <lineage>
        <taxon>Bacteria</taxon>
        <taxon>Bacillati</taxon>
        <taxon>Actinomycetota</taxon>
        <taxon>Actinomycetota incertae sedis</taxon>
        <taxon>Candidatus Hakubellales</taxon>
        <taxon>Candidatus Hakubellaceae</taxon>
        <taxon>Candidatus Hakubella</taxon>
    </lineage>
</organism>
<keyword evidence="1" id="KW-1277">Toxin-antitoxin system</keyword>
<reference evidence="5 6" key="1">
    <citation type="journal article" date="2020" name="Front. Microbiol.">
        <title>Single-cell genomics of novel Actinobacteria with the Wood-Ljungdahl pathway discovered in a serpentinizing system.</title>
        <authorList>
            <person name="Merino N."/>
            <person name="Kawai M."/>
            <person name="Boyd E.S."/>
            <person name="Colman D.R."/>
            <person name="McGlynn S.E."/>
            <person name="Nealson K.H."/>
            <person name="Kurokawa K."/>
            <person name="Hongoh Y."/>
        </authorList>
    </citation>
    <scope>NUCLEOTIDE SEQUENCE [LARGE SCALE GENOMIC DNA]</scope>
    <source>
        <strain evidence="5 6">S33</strain>
    </source>
</reference>
<dbReference type="AlphaFoldDB" id="A0A6V8P4E5"/>
<dbReference type="GO" id="GO:0110001">
    <property type="term" value="C:toxin-antitoxin complex"/>
    <property type="evidence" value="ECO:0007669"/>
    <property type="project" value="InterPro"/>
</dbReference>
<sequence length="156" mass="18824">MLGTGLRPIIGREELHQTDRAKLIPHIEYLEKELPFFEIYEREIDWKVYQSQRSKRLEVERWIECLINVTLDISKMFLTIKEEEIPETSREVLFKTGAGIYDKEEEAEAFSELAKIRNTLAHRYLDIKWQDIKRFFQVVPKLYPAFLDYIKKELER</sequence>
<keyword evidence="3" id="KW-0378">Hydrolase</keyword>
<evidence type="ECO:0000313" key="5">
    <source>
        <dbReference type="EMBL" id="GFP27465.1"/>
    </source>
</evidence>
<keyword evidence="6" id="KW-1185">Reference proteome</keyword>
<keyword evidence="2" id="KW-0540">Nuclease</keyword>
<dbReference type="GO" id="GO:0016787">
    <property type="term" value="F:hydrolase activity"/>
    <property type="evidence" value="ECO:0007669"/>
    <property type="project" value="UniProtKB-KW"/>
</dbReference>
<dbReference type="Proteomes" id="UP000591948">
    <property type="component" value="Unassembled WGS sequence"/>
</dbReference>
<dbReference type="Gene3D" id="1.20.120.580">
    <property type="entry name" value="bsu32300-like"/>
    <property type="match status" value="1"/>
</dbReference>
<accession>A0A6V8P4E5</accession>
<evidence type="ECO:0000313" key="6">
    <source>
        <dbReference type="Proteomes" id="UP000591948"/>
    </source>
</evidence>
<evidence type="ECO:0000256" key="3">
    <source>
        <dbReference type="ARBA" id="ARBA00022801"/>
    </source>
</evidence>
<proteinExistence type="inferred from homology"/>
<evidence type="ECO:0000256" key="2">
    <source>
        <dbReference type="ARBA" id="ARBA00022722"/>
    </source>
</evidence>